<dbReference type="Gene3D" id="3.40.50.180">
    <property type="entry name" value="Methylesterase CheB, C-terminal domain"/>
    <property type="match status" value="1"/>
</dbReference>
<evidence type="ECO:0000256" key="6">
    <source>
        <dbReference type="PROSITE-ProRule" id="PRU00050"/>
    </source>
</evidence>
<keyword evidence="5 7" id="KW-0597">Phosphoprotein</keyword>
<feature type="active site" evidence="5 6">
    <location>
        <position position="194"/>
    </location>
</feature>
<dbReference type="PATRIC" id="fig|316.77.peg.1944"/>
<keyword evidence="1 5" id="KW-0963">Cytoplasm</keyword>
<dbReference type="EC" id="3.1.1.61" evidence="5"/>
<organism evidence="10 11">
    <name type="scientific">Stutzerimonas stutzeri</name>
    <name type="common">Pseudomonas stutzeri</name>
    <dbReference type="NCBI Taxonomy" id="316"/>
    <lineage>
        <taxon>Bacteria</taxon>
        <taxon>Pseudomonadati</taxon>
        <taxon>Pseudomonadota</taxon>
        <taxon>Gammaproteobacteria</taxon>
        <taxon>Pseudomonadales</taxon>
        <taxon>Pseudomonadaceae</taxon>
        <taxon>Stutzerimonas</taxon>
    </lineage>
</organism>
<gene>
    <name evidence="5" type="primary">cheB</name>
    <name evidence="10" type="ORF">CH92_09730</name>
</gene>
<dbReference type="Pfam" id="PF00072">
    <property type="entry name" value="Response_reg"/>
    <property type="match status" value="1"/>
</dbReference>
<proteinExistence type="inferred from homology"/>
<dbReference type="SUPFAM" id="SSF52172">
    <property type="entry name" value="CheY-like"/>
    <property type="match status" value="1"/>
</dbReference>
<comment type="function">
    <text evidence="5">Involved in chemotaxis. Part of a chemotaxis signal transduction system that modulates chemotaxis in response to various stimuli. Catalyzes the demethylation of specific methylglutamate residues introduced into the chemoreceptors (methyl-accepting chemotaxis proteins or MCP) by CheR. Also mediates the irreversible deamidation of specific glutamine residues to glutamic acid.</text>
</comment>
<dbReference type="SUPFAM" id="SSF52738">
    <property type="entry name" value="Methylesterase CheB, C-terminal domain"/>
    <property type="match status" value="1"/>
</dbReference>
<reference evidence="11" key="1">
    <citation type="journal article" date="2014" name="Genome Announc.">
        <title>Complete Genome Sequence of the Highly Transformable Pseudomonas stutzeri Strain 28a24.</title>
        <authorList>
            <person name="Smith B.A."/>
            <person name="Dougherty K.M."/>
            <person name="Baltrus D.A."/>
        </authorList>
    </citation>
    <scope>NUCLEOTIDE SEQUENCE [LARGE SCALE GENOMIC DNA]</scope>
    <source>
        <strain evidence="11">28a24</strain>
    </source>
</reference>
<evidence type="ECO:0000259" key="8">
    <source>
        <dbReference type="PROSITE" id="PS50110"/>
    </source>
</evidence>
<feature type="domain" description="CheB-type methylesterase" evidence="9">
    <location>
        <begin position="152"/>
        <end position="346"/>
    </location>
</feature>
<dbReference type="Proteomes" id="UP000019522">
    <property type="component" value="Chromosome"/>
</dbReference>
<dbReference type="InterPro" id="IPR001789">
    <property type="entry name" value="Sig_transdc_resp-reg_receiver"/>
</dbReference>
<dbReference type="NCBIfam" id="NF009206">
    <property type="entry name" value="PRK12555.1"/>
    <property type="match status" value="1"/>
</dbReference>
<dbReference type="GO" id="GO:0050568">
    <property type="term" value="F:protein-glutamine glutaminase activity"/>
    <property type="evidence" value="ECO:0007669"/>
    <property type="project" value="UniProtKB-UniRule"/>
</dbReference>
<feature type="active site" evidence="5 6">
    <location>
        <position position="290"/>
    </location>
</feature>
<evidence type="ECO:0000259" key="9">
    <source>
        <dbReference type="PROSITE" id="PS50122"/>
    </source>
</evidence>
<dbReference type="PROSITE" id="PS50110">
    <property type="entry name" value="RESPONSE_REGULATORY"/>
    <property type="match status" value="1"/>
</dbReference>
<dbReference type="EMBL" id="CP007441">
    <property type="protein sequence ID" value="AHL75377.1"/>
    <property type="molecule type" value="Genomic_DNA"/>
</dbReference>
<dbReference type="SMART" id="SM00448">
    <property type="entry name" value="REC"/>
    <property type="match status" value="1"/>
</dbReference>
<dbReference type="KEGG" id="pstt:CH92_09730"/>
<dbReference type="InterPro" id="IPR000673">
    <property type="entry name" value="Sig_transdc_resp-reg_Me-estase"/>
</dbReference>
<dbReference type="GO" id="GO:0006935">
    <property type="term" value="P:chemotaxis"/>
    <property type="evidence" value="ECO:0007669"/>
    <property type="project" value="UniProtKB-UniRule"/>
</dbReference>
<keyword evidence="3 5" id="KW-0378">Hydrolase</keyword>
<accession>W8RAD2</accession>
<dbReference type="Pfam" id="PF01339">
    <property type="entry name" value="CheB_methylest"/>
    <property type="match status" value="1"/>
</dbReference>
<comment type="subcellular location">
    <subcellularLocation>
        <location evidence="5">Cytoplasm</location>
    </subcellularLocation>
</comment>
<comment type="catalytic activity">
    <reaction evidence="5">
        <text>L-glutaminyl-[protein] + H2O = L-glutamyl-[protein] + NH4(+)</text>
        <dbReference type="Rhea" id="RHEA:16441"/>
        <dbReference type="Rhea" id="RHEA-COMP:10207"/>
        <dbReference type="Rhea" id="RHEA-COMP:10208"/>
        <dbReference type="ChEBI" id="CHEBI:15377"/>
        <dbReference type="ChEBI" id="CHEBI:28938"/>
        <dbReference type="ChEBI" id="CHEBI:29973"/>
        <dbReference type="ChEBI" id="CHEBI:30011"/>
        <dbReference type="EC" id="3.5.1.44"/>
    </reaction>
</comment>
<dbReference type="GO" id="GO:0008984">
    <property type="term" value="F:protein-glutamate methylesterase activity"/>
    <property type="evidence" value="ECO:0007669"/>
    <property type="project" value="UniProtKB-UniRule"/>
</dbReference>
<evidence type="ECO:0000256" key="3">
    <source>
        <dbReference type="ARBA" id="ARBA00022801"/>
    </source>
</evidence>
<dbReference type="PIRSF" id="PIRSF000876">
    <property type="entry name" value="RR_chemtxs_CheB"/>
    <property type="match status" value="1"/>
</dbReference>
<dbReference type="InterPro" id="IPR035909">
    <property type="entry name" value="CheB_C"/>
</dbReference>
<evidence type="ECO:0000313" key="11">
    <source>
        <dbReference type="Proteomes" id="UP000019522"/>
    </source>
</evidence>
<reference evidence="10 11" key="2">
    <citation type="submission" date="2014-03" db="EMBL/GenBank/DDBJ databases">
        <authorList>
            <person name="Baltrus D."/>
            <person name="Dougherty K."/>
        </authorList>
    </citation>
    <scope>NUCLEOTIDE SEQUENCE</scope>
    <source>
        <strain evidence="10 11">28a24</strain>
    </source>
</reference>
<evidence type="ECO:0000256" key="2">
    <source>
        <dbReference type="ARBA" id="ARBA00022500"/>
    </source>
</evidence>
<dbReference type="CDD" id="cd17541">
    <property type="entry name" value="REC_CheB-like"/>
    <property type="match status" value="1"/>
</dbReference>
<comment type="PTM">
    <text evidence="5">Phosphorylated by CheA. Phosphorylation of the N-terminal regulatory domain activates the methylesterase activity.</text>
</comment>
<dbReference type="PROSITE" id="PS50122">
    <property type="entry name" value="CHEB"/>
    <property type="match status" value="1"/>
</dbReference>
<comment type="similarity">
    <text evidence="5">Belongs to the CheB family.</text>
</comment>
<dbReference type="PANTHER" id="PTHR42872">
    <property type="entry name" value="PROTEIN-GLUTAMATE METHYLESTERASE/PROTEIN-GLUTAMINE GLUTAMINASE"/>
    <property type="match status" value="1"/>
</dbReference>
<evidence type="ECO:0000256" key="5">
    <source>
        <dbReference type="HAMAP-Rule" id="MF_00099"/>
    </source>
</evidence>
<dbReference type="Gene3D" id="3.40.50.2300">
    <property type="match status" value="1"/>
</dbReference>
<evidence type="ECO:0000256" key="7">
    <source>
        <dbReference type="PROSITE-ProRule" id="PRU00169"/>
    </source>
</evidence>
<sequence>MAVFIIDPSALARQTLAGCINAHPQMTVIGQASDPLFALAKMKKRWPDVMVLDLETPETDGLAFLRKVMAERPTPVIVCSALDKAHTSASLEALAAGAVSVLIKARLGVRDGLQQLSGELLRQIEIAARSRPQPTERLLEASMSAGEPPMHPLNQQSCSQRLVAIGASTGGTQALERVLCKLDKDCPGLVIVQHMPAGFTTAFAQRLDNRCRIEVREARHHDVVRSGVAFIAPGGRQTAVKRHGGKTLIEISDGPPVNHHKPSVDVLFESVARCVGADALGIIMTGMGHDGSRGMLAMRNSGASTLAQDEASCVVYGMPKEALRLGAVQHSVDLDGLVHAIQAFGK</sequence>
<dbReference type="InterPro" id="IPR008248">
    <property type="entry name" value="CheB-like"/>
</dbReference>
<name>W8RAD2_STUST</name>
<keyword evidence="2 5" id="KW-0145">Chemotaxis</keyword>
<feature type="domain" description="Response regulatory" evidence="8">
    <location>
        <begin position="2"/>
        <end position="119"/>
    </location>
</feature>
<feature type="active site" evidence="5 6">
    <location>
        <position position="168"/>
    </location>
</feature>
<dbReference type="InterPro" id="IPR011006">
    <property type="entry name" value="CheY-like_superfamily"/>
</dbReference>
<dbReference type="GO" id="GO:0000156">
    <property type="term" value="F:phosphorelay response regulator activity"/>
    <property type="evidence" value="ECO:0007669"/>
    <property type="project" value="InterPro"/>
</dbReference>
<dbReference type="PANTHER" id="PTHR42872:SF6">
    <property type="entry name" value="PROTEIN-GLUTAMATE METHYLESTERASE_PROTEIN-GLUTAMINE GLUTAMINASE"/>
    <property type="match status" value="1"/>
</dbReference>
<comment type="domain">
    <text evidence="5">Contains a C-terminal catalytic domain, and an N-terminal region which modulates catalytic activity.</text>
</comment>
<dbReference type="NCBIfam" id="NF001965">
    <property type="entry name" value="PRK00742.1"/>
    <property type="match status" value="1"/>
</dbReference>
<dbReference type="HAMAP" id="MF_00099">
    <property type="entry name" value="CheB_chemtxs"/>
    <property type="match status" value="1"/>
</dbReference>
<evidence type="ECO:0000256" key="4">
    <source>
        <dbReference type="ARBA" id="ARBA00048267"/>
    </source>
</evidence>
<protein>
    <recommendedName>
        <fullName evidence="5">Protein-glutamate methylesterase/protein-glutamine glutaminase</fullName>
        <ecNumber evidence="5">3.1.1.61</ecNumber>
        <ecNumber evidence="5">3.5.1.44</ecNumber>
    </recommendedName>
</protein>
<dbReference type="GO" id="GO:0005737">
    <property type="term" value="C:cytoplasm"/>
    <property type="evidence" value="ECO:0007669"/>
    <property type="project" value="UniProtKB-SubCell"/>
</dbReference>
<evidence type="ECO:0000256" key="1">
    <source>
        <dbReference type="ARBA" id="ARBA00022490"/>
    </source>
</evidence>
<evidence type="ECO:0000313" key="10">
    <source>
        <dbReference type="EMBL" id="AHL75377.1"/>
    </source>
</evidence>
<dbReference type="AlphaFoldDB" id="W8RAD2"/>
<feature type="modified residue" description="4-aspartylphosphate" evidence="5 7">
    <location>
        <position position="53"/>
    </location>
</feature>
<dbReference type="CDD" id="cd16432">
    <property type="entry name" value="CheB_Rec"/>
    <property type="match status" value="1"/>
</dbReference>
<comment type="catalytic activity">
    <reaction evidence="4 5">
        <text>[protein]-L-glutamate 5-O-methyl ester + H2O = L-glutamyl-[protein] + methanol + H(+)</text>
        <dbReference type="Rhea" id="RHEA:23236"/>
        <dbReference type="Rhea" id="RHEA-COMP:10208"/>
        <dbReference type="Rhea" id="RHEA-COMP:10311"/>
        <dbReference type="ChEBI" id="CHEBI:15377"/>
        <dbReference type="ChEBI" id="CHEBI:15378"/>
        <dbReference type="ChEBI" id="CHEBI:17790"/>
        <dbReference type="ChEBI" id="CHEBI:29973"/>
        <dbReference type="ChEBI" id="CHEBI:82795"/>
        <dbReference type="EC" id="3.1.1.61"/>
    </reaction>
</comment>
<dbReference type="EC" id="3.5.1.44" evidence="5"/>